<evidence type="ECO:0000313" key="2">
    <source>
        <dbReference type="Proteomes" id="UP000243459"/>
    </source>
</evidence>
<proteinExistence type="predicted"/>
<dbReference type="OMA" id="LRQWWQW"/>
<reference evidence="2" key="1">
    <citation type="journal article" date="2017" name="Nat. Commun.">
        <title>The asparagus genome sheds light on the origin and evolution of a young Y chromosome.</title>
        <authorList>
            <person name="Harkess A."/>
            <person name="Zhou J."/>
            <person name="Xu C."/>
            <person name="Bowers J.E."/>
            <person name="Van der Hulst R."/>
            <person name="Ayyampalayam S."/>
            <person name="Mercati F."/>
            <person name="Riccardi P."/>
            <person name="McKain M.R."/>
            <person name="Kakrana A."/>
            <person name="Tang H."/>
            <person name="Ray J."/>
            <person name="Groenendijk J."/>
            <person name="Arikit S."/>
            <person name="Mathioni S.M."/>
            <person name="Nakano M."/>
            <person name="Shan H."/>
            <person name="Telgmann-Rauber A."/>
            <person name="Kanno A."/>
            <person name="Yue Z."/>
            <person name="Chen H."/>
            <person name="Li W."/>
            <person name="Chen Y."/>
            <person name="Xu X."/>
            <person name="Zhang Y."/>
            <person name="Luo S."/>
            <person name="Chen H."/>
            <person name="Gao J."/>
            <person name="Mao Z."/>
            <person name="Pires J.C."/>
            <person name="Luo M."/>
            <person name="Kudrna D."/>
            <person name="Wing R.A."/>
            <person name="Meyers B.C."/>
            <person name="Yi K."/>
            <person name="Kong H."/>
            <person name="Lavrijsen P."/>
            <person name="Sunseri F."/>
            <person name="Falavigna A."/>
            <person name="Ye Y."/>
            <person name="Leebens-Mack J.H."/>
            <person name="Chen G."/>
        </authorList>
    </citation>
    <scope>NUCLEOTIDE SEQUENCE [LARGE SCALE GENOMIC DNA]</scope>
    <source>
        <strain evidence="2">cv. DH0086</strain>
    </source>
</reference>
<dbReference type="Proteomes" id="UP000243459">
    <property type="component" value="Chromosome 5"/>
</dbReference>
<accession>A0A5P1ERS4</accession>
<keyword evidence="2" id="KW-1185">Reference proteome</keyword>
<evidence type="ECO:0000313" key="1">
    <source>
        <dbReference type="EMBL" id="ONK68722.1"/>
    </source>
</evidence>
<dbReference type="Gramene" id="ONK68722">
    <property type="protein sequence ID" value="ONK68722"/>
    <property type="gene ID" value="A4U43_C05F15220"/>
</dbReference>
<dbReference type="AlphaFoldDB" id="A0A5P1ERS4"/>
<dbReference type="EMBL" id="CM007385">
    <property type="protein sequence ID" value="ONK68722.1"/>
    <property type="molecule type" value="Genomic_DNA"/>
</dbReference>
<dbReference type="PANTHER" id="PTHR35714">
    <property type="entry name" value="OS02G0715300 PROTEIN"/>
    <property type="match status" value="1"/>
</dbReference>
<name>A0A5P1ERS4_ASPOF</name>
<dbReference type="PANTHER" id="PTHR35714:SF1">
    <property type="entry name" value="OS02G0715300 PROTEIN"/>
    <property type="match status" value="1"/>
</dbReference>
<dbReference type="OrthoDB" id="760044at2759"/>
<organism evidence="1 2">
    <name type="scientific">Asparagus officinalis</name>
    <name type="common">Garden asparagus</name>
    <dbReference type="NCBI Taxonomy" id="4686"/>
    <lineage>
        <taxon>Eukaryota</taxon>
        <taxon>Viridiplantae</taxon>
        <taxon>Streptophyta</taxon>
        <taxon>Embryophyta</taxon>
        <taxon>Tracheophyta</taxon>
        <taxon>Spermatophyta</taxon>
        <taxon>Magnoliopsida</taxon>
        <taxon>Liliopsida</taxon>
        <taxon>Asparagales</taxon>
        <taxon>Asparagaceae</taxon>
        <taxon>Asparagoideae</taxon>
        <taxon>Asparagus</taxon>
    </lineage>
</organism>
<protein>
    <submittedName>
        <fullName evidence="1">Uncharacterized protein</fullName>
    </submittedName>
</protein>
<sequence length="163" mass="18616">MGSFIETIQKSKFIPTMPYKDDLPISRSNPDPNPSIRKRISSFSVRIQPLSTASTAWAFRKSKSMPSLGDFAGGPLKRWWASSWAWILSRKPTFAKDLEMNEEEVSMLGCHSRGSLKHLFYKVRSEIRKLVRSQTLPTTAAQGFRYDSFNYAKNFDDGKRGDN</sequence>
<gene>
    <name evidence="1" type="ORF">A4U43_C05F15220</name>
</gene>